<dbReference type="RefSeq" id="XP_005833983.1">
    <property type="nucleotide sequence ID" value="XM_005833926.1"/>
</dbReference>
<dbReference type="eggNOG" id="ENOG502SAQQ">
    <property type="taxonomic scope" value="Eukaryota"/>
</dbReference>
<dbReference type="OrthoDB" id="1026at2759"/>
<dbReference type="KEGG" id="gtt:GUITHDRAFT_137962"/>
<dbReference type="PaxDb" id="55529-EKX47003"/>
<dbReference type="EMBL" id="JH992992">
    <property type="protein sequence ID" value="EKX47003.1"/>
    <property type="molecule type" value="Genomic_DNA"/>
</dbReference>
<dbReference type="GeneID" id="17303545"/>
<dbReference type="InterPro" id="IPR027417">
    <property type="entry name" value="P-loop_NTPase"/>
</dbReference>
<reference evidence="4" key="3">
    <citation type="submission" date="2016-03" db="UniProtKB">
        <authorList>
            <consortium name="EnsemblProtists"/>
        </authorList>
    </citation>
    <scope>IDENTIFICATION</scope>
</reference>
<proteinExistence type="predicted"/>
<evidence type="ECO:0000313" key="3">
    <source>
        <dbReference type="EMBL" id="EKX47003.1"/>
    </source>
</evidence>
<comment type="subcellular location">
    <subcellularLocation>
        <location evidence="1">Plastid</location>
        <location evidence="1">Chloroplast</location>
    </subcellularLocation>
</comment>
<sequence>MATSRLMAAMLLAMSLEPCRSALLSSHLFSNHKGGCGKTTILFHTCAEYARRHKDDQVLVIDTTLRGDLSELLLGGDKGASGKQAVKALAHLRSTTKLFHQAAAIHAAEGVTYGTPSSTIRAALGKILAKEGKDADGDDSLLDIDKVVLYETLSVLSSPTLPSHLHRSLHSFSFQTVVKVHDFNSCIPENVFLCLGGSGPQTSFPQQQRQAIADTIRKVEQVSLYATGTDGGINVWQYLDKSSTSWRLICDTDGDQGFSDYTKIAHALCDKCIIPLKTNLNDFSNRSHEKTDRLPPDVFLDVSL</sequence>
<dbReference type="AlphaFoldDB" id="L1JEN8"/>
<protein>
    <recommendedName>
        <fullName evidence="6">SRP54-type proteins GTP-binding domain-containing protein</fullName>
    </recommendedName>
</protein>
<accession>L1JEN8</accession>
<gene>
    <name evidence="3" type="ORF">GUITHDRAFT_137962</name>
</gene>
<organism evidence="3">
    <name type="scientific">Guillardia theta (strain CCMP2712)</name>
    <name type="common">Cryptophyte</name>
    <dbReference type="NCBI Taxonomy" id="905079"/>
    <lineage>
        <taxon>Eukaryota</taxon>
        <taxon>Cryptophyceae</taxon>
        <taxon>Pyrenomonadales</taxon>
        <taxon>Geminigeraceae</taxon>
        <taxon>Guillardia</taxon>
    </lineage>
</organism>
<dbReference type="HOGENOM" id="CLU_916583_0_0_1"/>
<dbReference type="SUPFAM" id="SSF52540">
    <property type="entry name" value="P-loop containing nucleoside triphosphate hydrolases"/>
    <property type="match status" value="1"/>
</dbReference>
<dbReference type="EnsemblProtists" id="EKX47003">
    <property type="protein sequence ID" value="EKX47003"/>
    <property type="gene ID" value="GUITHDRAFT_137962"/>
</dbReference>
<dbReference type="Gene3D" id="3.40.50.300">
    <property type="entry name" value="P-loop containing nucleotide triphosphate hydrolases"/>
    <property type="match status" value="1"/>
</dbReference>
<name>L1JEN8_GUITC</name>
<evidence type="ECO:0008006" key="6">
    <source>
        <dbReference type="Google" id="ProtNLM"/>
    </source>
</evidence>
<evidence type="ECO:0000313" key="4">
    <source>
        <dbReference type="EnsemblProtists" id="EKX47003"/>
    </source>
</evidence>
<keyword evidence="2" id="KW-0732">Signal</keyword>
<reference evidence="3 5" key="1">
    <citation type="journal article" date="2012" name="Nature">
        <title>Algal genomes reveal evolutionary mosaicism and the fate of nucleomorphs.</title>
        <authorList>
            <consortium name="DOE Joint Genome Institute"/>
            <person name="Curtis B.A."/>
            <person name="Tanifuji G."/>
            <person name="Burki F."/>
            <person name="Gruber A."/>
            <person name="Irimia M."/>
            <person name="Maruyama S."/>
            <person name="Arias M.C."/>
            <person name="Ball S.G."/>
            <person name="Gile G.H."/>
            <person name="Hirakawa Y."/>
            <person name="Hopkins J.F."/>
            <person name="Kuo A."/>
            <person name="Rensing S.A."/>
            <person name="Schmutz J."/>
            <person name="Symeonidi A."/>
            <person name="Elias M."/>
            <person name="Eveleigh R.J."/>
            <person name="Herman E.K."/>
            <person name="Klute M.J."/>
            <person name="Nakayama T."/>
            <person name="Obornik M."/>
            <person name="Reyes-Prieto A."/>
            <person name="Armbrust E.V."/>
            <person name="Aves S.J."/>
            <person name="Beiko R.G."/>
            <person name="Coutinho P."/>
            <person name="Dacks J.B."/>
            <person name="Durnford D.G."/>
            <person name="Fast N.M."/>
            <person name="Green B.R."/>
            <person name="Grisdale C.J."/>
            <person name="Hempel F."/>
            <person name="Henrissat B."/>
            <person name="Hoppner M.P."/>
            <person name="Ishida K."/>
            <person name="Kim E."/>
            <person name="Koreny L."/>
            <person name="Kroth P.G."/>
            <person name="Liu Y."/>
            <person name="Malik S.B."/>
            <person name="Maier U.G."/>
            <person name="McRose D."/>
            <person name="Mock T."/>
            <person name="Neilson J.A."/>
            <person name="Onodera N.T."/>
            <person name="Poole A.M."/>
            <person name="Pritham E.J."/>
            <person name="Richards T.A."/>
            <person name="Rocap G."/>
            <person name="Roy S.W."/>
            <person name="Sarai C."/>
            <person name="Schaack S."/>
            <person name="Shirato S."/>
            <person name="Slamovits C.H."/>
            <person name="Spencer D.F."/>
            <person name="Suzuki S."/>
            <person name="Worden A.Z."/>
            <person name="Zauner S."/>
            <person name="Barry K."/>
            <person name="Bell C."/>
            <person name="Bharti A.K."/>
            <person name="Crow J.A."/>
            <person name="Grimwood J."/>
            <person name="Kramer R."/>
            <person name="Lindquist E."/>
            <person name="Lucas S."/>
            <person name="Salamov A."/>
            <person name="McFadden G.I."/>
            <person name="Lane C.E."/>
            <person name="Keeling P.J."/>
            <person name="Gray M.W."/>
            <person name="Grigoriev I.V."/>
            <person name="Archibald J.M."/>
        </authorList>
    </citation>
    <scope>NUCLEOTIDE SEQUENCE</scope>
    <source>
        <strain evidence="3 5">CCMP2712</strain>
    </source>
</reference>
<feature type="signal peptide" evidence="2">
    <location>
        <begin position="1"/>
        <end position="21"/>
    </location>
</feature>
<dbReference type="GO" id="GO:0009507">
    <property type="term" value="C:chloroplast"/>
    <property type="evidence" value="ECO:0007669"/>
    <property type="project" value="UniProtKB-SubCell"/>
</dbReference>
<evidence type="ECO:0000313" key="5">
    <source>
        <dbReference type="Proteomes" id="UP000011087"/>
    </source>
</evidence>
<feature type="chain" id="PRO_5008771247" description="SRP54-type proteins GTP-binding domain-containing protein" evidence="2">
    <location>
        <begin position="22"/>
        <end position="304"/>
    </location>
</feature>
<evidence type="ECO:0000256" key="2">
    <source>
        <dbReference type="SAM" id="SignalP"/>
    </source>
</evidence>
<evidence type="ECO:0000256" key="1">
    <source>
        <dbReference type="ARBA" id="ARBA00004229"/>
    </source>
</evidence>
<keyword evidence="5" id="KW-1185">Reference proteome</keyword>
<reference evidence="5" key="2">
    <citation type="submission" date="2012-11" db="EMBL/GenBank/DDBJ databases">
        <authorList>
            <person name="Kuo A."/>
            <person name="Curtis B.A."/>
            <person name="Tanifuji G."/>
            <person name="Burki F."/>
            <person name="Gruber A."/>
            <person name="Irimia M."/>
            <person name="Maruyama S."/>
            <person name="Arias M.C."/>
            <person name="Ball S.G."/>
            <person name="Gile G.H."/>
            <person name="Hirakawa Y."/>
            <person name="Hopkins J.F."/>
            <person name="Rensing S.A."/>
            <person name="Schmutz J."/>
            <person name="Symeonidi A."/>
            <person name="Elias M."/>
            <person name="Eveleigh R.J."/>
            <person name="Herman E.K."/>
            <person name="Klute M.J."/>
            <person name="Nakayama T."/>
            <person name="Obornik M."/>
            <person name="Reyes-Prieto A."/>
            <person name="Armbrust E.V."/>
            <person name="Aves S.J."/>
            <person name="Beiko R.G."/>
            <person name="Coutinho P."/>
            <person name="Dacks J.B."/>
            <person name="Durnford D.G."/>
            <person name="Fast N.M."/>
            <person name="Green B.R."/>
            <person name="Grisdale C."/>
            <person name="Hempe F."/>
            <person name="Henrissat B."/>
            <person name="Hoppner M.P."/>
            <person name="Ishida K.-I."/>
            <person name="Kim E."/>
            <person name="Koreny L."/>
            <person name="Kroth P.G."/>
            <person name="Liu Y."/>
            <person name="Malik S.-B."/>
            <person name="Maier U.G."/>
            <person name="McRose D."/>
            <person name="Mock T."/>
            <person name="Neilson J.A."/>
            <person name="Onodera N.T."/>
            <person name="Poole A.M."/>
            <person name="Pritham E.J."/>
            <person name="Richards T.A."/>
            <person name="Rocap G."/>
            <person name="Roy S.W."/>
            <person name="Sarai C."/>
            <person name="Schaack S."/>
            <person name="Shirato S."/>
            <person name="Slamovits C.H."/>
            <person name="Spencer D.F."/>
            <person name="Suzuki S."/>
            <person name="Worden A.Z."/>
            <person name="Zauner S."/>
            <person name="Barry K."/>
            <person name="Bell C."/>
            <person name="Bharti A.K."/>
            <person name="Crow J.A."/>
            <person name="Grimwood J."/>
            <person name="Kramer R."/>
            <person name="Lindquist E."/>
            <person name="Lucas S."/>
            <person name="Salamov A."/>
            <person name="McFadden G.I."/>
            <person name="Lane C.E."/>
            <person name="Keeling P.J."/>
            <person name="Gray M.W."/>
            <person name="Grigoriev I.V."/>
            <person name="Archibald J.M."/>
        </authorList>
    </citation>
    <scope>NUCLEOTIDE SEQUENCE</scope>
    <source>
        <strain evidence="5">CCMP2712</strain>
    </source>
</reference>
<dbReference type="Proteomes" id="UP000011087">
    <property type="component" value="Unassembled WGS sequence"/>
</dbReference>